<evidence type="ECO:0000313" key="2">
    <source>
        <dbReference type="Proteomes" id="UP001165064"/>
    </source>
</evidence>
<evidence type="ECO:0000313" key="1">
    <source>
        <dbReference type="EMBL" id="GME84026.1"/>
    </source>
</evidence>
<sequence>MSIDSSSSGDPICEIIIELNVLLVITARISVEYGELIEKSHSGTININQQYAGLEPYLGSTTGFLINDGVLTSILSTIQKMLNPSYYSSGKWLSLLALSTSAFESYLQLLLKVIPLPATPSESNCFDVESLSRLLSLHVHCITCKPSSIEHLSNIAGQACFNITGDIRTRAAVSMNNTWDKLGSETSKNEKMKFGIQNFGGFQKLVYSKDTETFLHGLLLVCLQRNETCLEVGVSMFWSIVVSEFCDHWDLFDLQKCVITALYEIFLNETSYIPNSQEVNRFIEALKVKRDSLQSSGEFYGPVEEFLDVIFNFLKIGSKIKFIPTSPEFNDDRMLQKIEVLSYLLNIDKPELLQSFINSIADSQMGHNCVSTSLQITCFPNPD</sequence>
<keyword evidence="2" id="KW-1185">Reference proteome</keyword>
<dbReference type="EMBL" id="BSXS01005187">
    <property type="protein sequence ID" value="GME84026.1"/>
    <property type="molecule type" value="Genomic_DNA"/>
</dbReference>
<gene>
    <name evidence="1" type="ORF">Amon02_000657000</name>
</gene>
<dbReference type="Proteomes" id="UP001165064">
    <property type="component" value="Unassembled WGS sequence"/>
</dbReference>
<reference evidence="1" key="1">
    <citation type="submission" date="2023-04" db="EMBL/GenBank/DDBJ databases">
        <title>Ambrosiozyma monospora NBRC 10751.</title>
        <authorList>
            <person name="Ichikawa N."/>
            <person name="Sato H."/>
            <person name="Tonouchi N."/>
        </authorList>
    </citation>
    <scope>NUCLEOTIDE SEQUENCE</scope>
    <source>
        <strain evidence="1">NBRC 10751</strain>
    </source>
</reference>
<organism evidence="1 2">
    <name type="scientific">Ambrosiozyma monospora</name>
    <name type="common">Yeast</name>
    <name type="synonym">Endomycopsis monosporus</name>
    <dbReference type="NCBI Taxonomy" id="43982"/>
    <lineage>
        <taxon>Eukaryota</taxon>
        <taxon>Fungi</taxon>
        <taxon>Dikarya</taxon>
        <taxon>Ascomycota</taxon>
        <taxon>Saccharomycotina</taxon>
        <taxon>Pichiomycetes</taxon>
        <taxon>Pichiales</taxon>
        <taxon>Pichiaceae</taxon>
        <taxon>Ambrosiozyma</taxon>
    </lineage>
</organism>
<accession>A0ACB5T987</accession>
<protein>
    <submittedName>
        <fullName evidence="1">Unnamed protein product</fullName>
    </submittedName>
</protein>
<proteinExistence type="predicted"/>
<name>A0ACB5T987_AMBMO</name>
<comment type="caution">
    <text evidence="1">The sequence shown here is derived from an EMBL/GenBank/DDBJ whole genome shotgun (WGS) entry which is preliminary data.</text>
</comment>